<sequence length="181" mass="17468">MPGPNTSVSSRSYSDSVAGSGSGSIPNSLPEPSWSSSQSRIMSTESGEPGSEDSPAGASAGARELSGVPSTVTGWAGGISRETTGAGSAVEPAVTGSSSDSVRTGRWGCGTSGVARVSAAFGTVEDGWDRSDSSGAGVRTSSGASVSASVSAFAADGSAVTVGSPDGSVWDRGCGMAFGEA</sequence>
<feature type="region of interest" description="Disordered" evidence="1">
    <location>
        <begin position="1"/>
        <end position="106"/>
    </location>
</feature>
<dbReference type="AlphaFoldDB" id="A0A918EYN6"/>
<comment type="caution">
    <text evidence="2">The sequence shown here is derived from an EMBL/GenBank/DDBJ whole genome shotgun (WGS) entry which is preliminary data.</text>
</comment>
<evidence type="ECO:0000313" key="2">
    <source>
        <dbReference type="EMBL" id="GGQ91088.1"/>
    </source>
</evidence>
<dbReference type="EMBL" id="BMTU01000008">
    <property type="protein sequence ID" value="GGQ91088.1"/>
    <property type="molecule type" value="Genomic_DNA"/>
</dbReference>
<dbReference type="Proteomes" id="UP000656732">
    <property type="component" value="Unassembled WGS sequence"/>
</dbReference>
<reference evidence="2" key="1">
    <citation type="journal article" date="2014" name="Int. J. Syst. Evol. Microbiol.">
        <title>Complete genome sequence of Corynebacterium casei LMG S-19264T (=DSM 44701T), isolated from a smear-ripened cheese.</title>
        <authorList>
            <consortium name="US DOE Joint Genome Institute (JGI-PGF)"/>
            <person name="Walter F."/>
            <person name="Albersmeier A."/>
            <person name="Kalinowski J."/>
            <person name="Ruckert C."/>
        </authorList>
    </citation>
    <scope>NUCLEOTIDE SEQUENCE</scope>
    <source>
        <strain evidence="2">JCM 4403</strain>
    </source>
</reference>
<reference evidence="2" key="2">
    <citation type="submission" date="2020-09" db="EMBL/GenBank/DDBJ databases">
        <authorList>
            <person name="Sun Q."/>
            <person name="Ohkuma M."/>
        </authorList>
    </citation>
    <scope>NUCLEOTIDE SEQUENCE</scope>
    <source>
        <strain evidence="2">JCM 4403</strain>
    </source>
</reference>
<protein>
    <submittedName>
        <fullName evidence="2">Uncharacterized protein</fullName>
    </submittedName>
</protein>
<accession>A0A918EYN6</accession>
<proteinExistence type="predicted"/>
<keyword evidence="3" id="KW-1185">Reference proteome</keyword>
<organism evidence="2 3">
    <name type="scientific">Streptomyces pilosus</name>
    <dbReference type="NCBI Taxonomy" id="28893"/>
    <lineage>
        <taxon>Bacteria</taxon>
        <taxon>Bacillati</taxon>
        <taxon>Actinomycetota</taxon>
        <taxon>Actinomycetes</taxon>
        <taxon>Kitasatosporales</taxon>
        <taxon>Streptomycetaceae</taxon>
        <taxon>Streptomyces</taxon>
    </lineage>
</organism>
<evidence type="ECO:0000256" key="1">
    <source>
        <dbReference type="SAM" id="MobiDB-lite"/>
    </source>
</evidence>
<evidence type="ECO:0000313" key="3">
    <source>
        <dbReference type="Proteomes" id="UP000656732"/>
    </source>
</evidence>
<name>A0A918EYN6_9ACTN</name>
<feature type="compositionally biased region" description="Low complexity" evidence="1">
    <location>
        <begin position="7"/>
        <end position="39"/>
    </location>
</feature>
<gene>
    <name evidence="2" type="ORF">GCM10010280_43470</name>
</gene>